<reference evidence="2 3" key="1">
    <citation type="submission" date="2021-03" db="EMBL/GenBank/DDBJ databases">
        <title>Sequencing the genomes of 1000 actinobacteria strains.</title>
        <authorList>
            <person name="Klenk H.-P."/>
        </authorList>
    </citation>
    <scope>NUCLEOTIDE SEQUENCE [LARGE SCALE GENOMIC DNA]</scope>
    <source>
        <strain evidence="2 3">DSM 16005</strain>
    </source>
</reference>
<feature type="compositionally biased region" description="Low complexity" evidence="1">
    <location>
        <begin position="22"/>
        <end position="37"/>
    </location>
</feature>
<evidence type="ECO:0000313" key="3">
    <source>
        <dbReference type="Proteomes" id="UP000711614"/>
    </source>
</evidence>
<protein>
    <submittedName>
        <fullName evidence="2">Uncharacterized protein</fullName>
    </submittedName>
</protein>
<sequence length="220" mass="23719">MGGHPKRLAAGIAPGSGGPGRAGPVPGLFPVRPAQGQGRAGPGPCTDGREPGTPPGSRPNRQQQSKVPQTVLYSAVAAPAVLANRPAVQGCALEWAGRRPFLTVADHAKKLWAACQFLSPPGEDKREPNSTMAGPARGLRPCWPYQGGPCGRHLPCLFFWTGAPHRHRAVHRISTAIRRDWAVFSRRHCPKGQLSSCCQFFTMQTHVMHERMPEHGDRQG</sequence>
<organism evidence="2 3">
    <name type="scientific">Arthrobacter stackebrandtii</name>
    <dbReference type="NCBI Taxonomy" id="272161"/>
    <lineage>
        <taxon>Bacteria</taxon>
        <taxon>Bacillati</taxon>
        <taxon>Actinomycetota</taxon>
        <taxon>Actinomycetes</taxon>
        <taxon>Micrococcales</taxon>
        <taxon>Micrococcaceae</taxon>
        <taxon>Arthrobacter</taxon>
    </lineage>
</organism>
<comment type="caution">
    <text evidence="2">The sequence shown here is derived from an EMBL/GenBank/DDBJ whole genome shotgun (WGS) entry which is preliminary data.</text>
</comment>
<proteinExistence type="predicted"/>
<dbReference type="Proteomes" id="UP000711614">
    <property type="component" value="Unassembled WGS sequence"/>
</dbReference>
<name>A0ABS4YWI6_9MICC</name>
<dbReference type="EMBL" id="JAGIOI010000001">
    <property type="protein sequence ID" value="MBP2413154.1"/>
    <property type="molecule type" value="Genomic_DNA"/>
</dbReference>
<feature type="region of interest" description="Disordered" evidence="1">
    <location>
        <begin position="1"/>
        <end position="67"/>
    </location>
</feature>
<accession>A0ABS4YWI6</accession>
<gene>
    <name evidence="2" type="ORF">JOF48_001953</name>
</gene>
<evidence type="ECO:0000313" key="2">
    <source>
        <dbReference type="EMBL" id="MBP2413154.1"/>
    </source>
</evidence>
<keyword evidence="3" id="KW-1185">Reference proteome</keyword>
<evidence type="ECO:0000256" key="1">
    <source>
        <dbReference type="SAM" id="MobiDB-lite"/>
    </source>
</evidence>